<dbReference type="STRING" id="28136.SAMN02745202_00036"/>
<accession>A0A1T4KG71</accession>
<evidence type="ECO:0000259" key="7">
    <source>
        <dbReference type="Pfam" id="PF14322"/>
    </source>
</evidence>
<comment type="subcellular location">
    <subcellularLocation>
        <location evidence="1">Cell outer membrane</location>
    </subcellularLocation>
</comment>
<evidence type="ECO:0000313" key="8">
    <source>
        <dbReference type="EMBL" id="SJZ41375.1"/>
    </source>
</evidence>
<feature type="domain" description="SusD-like N-terminal" evidence="7">
    <location>
        <begin position="26"/>
        <end position="241"/>
    </location>
</feature>
<dbReference type="InterPro" id="IPR011990">
    <property type="entry name" value="TPR-like_helical_dom_sf"/>
</dbReference>
<organism evidence="8 9">
    <name type="scientific">Segatella oulorum</name>
    <dbReference type="NCBI Taxonomy" id="28136"/>
    <lineage>
        <taxon>Bacteria</taxon>
        <taxon>Pseudomonadati</taxon>
        <taxon>Bacteroidota</taxon>
        <taxon>Bacteroidia</taxon>
        <taxon>Bacteroidales</taxon>
        <taxon>Prevotellaceae</taxon>
        <taxon>Segatella</taxon>
    </lineage>
</organism>
<dbReference type="Gene3D" id="1.25.40.900">
    <property type="match status" value="1"/>
</dbReference>
<dbReference type="AlphaFoldDB" id="A0A1T4KG71"/>
<dbReference type="CDD" id="cd08977">
    <property type="entry name" value="SusD"/>
    <property type="match status" value="1"/>
</dbReference>
<evidence type="ECO:0000256" key="2">
    <source>
        <dbReference type="ARBA" id="ARBA00006275"/>
    </source>
</evidence>
<dbReference type="RefSeq" id="WP_025069717.1">
    <property type="nucleotide sequence ID" value="NZ_FUXK01000001.1"/>
</dbReference>
<proteinExistence type="inferred from homology"/>
<dbReference type="Pfam" id="PF14322">
    <property type="entry name" value="SusD-like_3"/>
    <property type="match status" value="1"/>
</dbReference>
<comment type="similarity">
    <text evidence="2">Belongs to the SusD family.</text>
</comment>
<dbReference type="SUPFAM" id="SSF48452">
    <property type="entry name" value="TPR-like"/>
    <property type="match status" value="1"/>
</dbReference>
<dbReference type="Gene3D" id="1.25.40.390">
    <property type="match status" value="1"/>
</dbReference>
<evidence type="ECO:0000313" key="9">
    <source>
        <dbReference type="Proteomes" id="UP000190065"/>
    </source>
</evidence>
<dbReference type="eggNOG" id="COG1395">
    <property type="taxonomic scope" value="Bacteria"/>
</dbReference>
<dbReference type="Gene3D" id="2.20.20.130">
    <property type="match status" value="1"/>
</dbReference>
<dbReference type="InterPro" id="IPR012944">
    <property type="entry name" value="SusD_RagB_dom"/>
</dbReference>
<dbReference type="Pfam" id="PF07980">
    <property type="entry name" value="SusD_RagB"/>
    <property type="match status" value="1"/>
</dbReference>
<dbReference type="PROSITE" id="PS51257">
    <property type="entry name" value="PROKAR_LIPOPROTEIN"/>
    <property type="match status" value="1"/>
</dbReference>
<keyword evidence="5" id="KW-0998">Cell outer membrane</keyword>
<dbReference type="GO" id="GO:0009279">
    <property type="term" value="C:cell outer membrane"/>
    <property type="evidence" value="ECO:0007669"/>
    <property type="project" value="UniProtKB-SubCell"/>
</dbReference>
<keyword evidence="4" id="KW-0472">Membrane</keyword>
<gene>
    <name evidence="8" type="ORF">SAMN02745202_00036</name>
</gene>
<evidence type="ECO:0000256" key="3">
    <source>
        <dbReference type="ARBA" id="ARBA00022729"/>
    </source>
</evidence>
<evidence type="ECO:0000256" key="1">
    <source>
        <dbReference type="ARBA" id="ARBA00004442"/>
    </source>
</evidence>
<evidence type="ECO:0000259" key="6">
    <source>
        <dbReference type="Pfam" id="PF07980"/>
    </source>
</evidence>
<dbReference type="EMBL" id="FUXK01000001">
    <property type="protein sequence ID" value="SJZ41375.1"/>
    <property type="molecule type" value="Genomic_DNA"/>
</dbReference>
<evidence type="ECO:0000256" key="4">
    <source>
        <dbReference type="ARBA" id="ARBA00023136"/>
    </source>
</evidence>
<feature type="domain" description="RagB/SusD" evidence="6">
    <location>
        <begin position="360"/>
        <end position="509"/>
    </location>
</feature>
<reference evidence="8 9" key="1">
    <citation type="submission" date="2017-02" db="EMBL/GenBank/DDBJ databases">
        <authorList>
            <person name="Peterson S.W."/>
        </authorList>
    </citation>
    <scope>NUCLEOTIDE SEQUENCE [LARGE SCALE GENOMIC DNA]</scope>
    <source>
        <strain evidence="8 9">ATCC 43324</strain>
    </source>
</reference>
<protein>
    <submittedName>
        <fullName evidence="8">SusD family protein</fullName>
    </submittedName>
</protein>
<dbReference type="InterPro" id="IPR033985">
    <property type="entry name" value="SusD-like_N"/>
</dbReference>
<dbReference type="Proteomes" id="UP000190065">
    <property type="component" value="Unassembled WGS sequence"/>
</dbReference>
<keyword evidence="3" id="KW-0732">Signal</keyword>
<name>A0A1T4KG71_9BACT</name>
<evidence type="ECO:0000256" key="5">
    <source>
        <dbReference type="ARBA" id="ARBA00023237"/>
    </source>
</evidence>
<sequence>MKIRTLIYNIGIGAVLTTGLTACGSDWLDVSPSDGVPADGALKNSATLESARVGLYKALKGTSDMSDYYGRNMFVYGEVRGEDMQHSIYGSNRADFYYKMEYSTANDFSRGNSVWQSPYVVVSRANRIIEANNLSDASSNAATINRIKAEARVLRALAIFDVTRVYGKPYLQDNGASWGAALSTQTLNPAAKVKRSTVAECYTFVENELKAVIASGALSTEKTEGYVNQWFAKGLLSRVYLTKGDYANALTLAKDVIDNSPYQLWTRDQYVHAWYKDDAAHSNEMLFEIAVTGFNDWNDREGYPYLVTEDTDKGPSGYGDMVITKAFSDALLSDANDIRNNIVAAPTSQKVVDANTFLGRKVYLRKFIGSTTQTDPRYSNVPLMRLSEVYLNAAEAAFKLGNTTDAATYLNAIISHRTTSATTVTASSITADRIYMERRKELVGEGHRYFDALRRGETITRYTNATNQGWHQVLNADVQSFNTWTFKKELPLIPSMELNGNDIQQNPSY</sequence>